<dbReference type="RefSeq" id="WP_152810547.1">
    <property type="nucleotide sequence ID" value="NZ_WHNW01000008.1"/>
</dbReference>
<evidence type="ECO:0000256" key="2">
    <source>
        <dbReference type="SAM" id="SignalP"/>
    </source>
</evidence>
<proteinExistence type="predicted"/>
<evidence type="ECO:0000313" key="3">
    <source>
        <dbReference type="EMBL" id="MPV86551.1"/>
    </source>
</evidence>
<feature type="compositionally biased region" description="Basic and acidic residues" evidence="1">
    <location>
        <begin position="80"/>
        <end position="108"/>
    </location>
</feature>
<keyword evidence="4" id="KW-1185">Reference proteome</keyword>
<keyword evidence="2" id="KW-0732">Signal</keyword>
<gene>
    <name evidence="3" type="ORF">GCU85_07390</name>
</gene>
<accession>A0A6N7EVH5</accession>
<dbReference type="EMBL" id="WHNW01000008">
    <property type="protein sequence ID" value="MPV86551.1"/>
    <property type="molecule type" value="Genomic_DNA"/>
</dbReference>
<dbReference type="Proteomes" id="UP000471298">
    <property type="component" value="Unassembled WGS sequence"/>
</dbReference>
<evidence type="ECO:0000256" key="1">
    <source>
        <dbReference type="SAM" id="MobiDB-lite"/>
    </source>
</evidence>
<dbReference type="InParanoid" id="A0A6N7EVH5"/>
<sequence length="159" mass="18137">MKRNRLLVMIVAMALASTASAQNNVNQKVIYKWVQDGLVHYSHIKPLGIDGAEKLDAKGRKIQDFTEEFDEIVEIAVRPKAEKKEEEPQTKQEEILQAEEERSAREKNCATANKNMQVIDGGEVYERDSSGNLIRLTPEQVDNKRKNVQRDIDYFCGDS</sequence>
<reference evidence="3 4" key="1">
    <citation type="submission" date="2019-10" db="EMBL/GenBank/DDBJ databases">
        <title>Cardiobacteriales fam. a chemoheterotrophic member of the order Cardiobacteriales, and proposal of Cardiobacteriales fam. nov.</title>
        <authorList>
            <person name="Wang C."/>
        </authorList>
    </citation>
    <scope>NUCLEOTIDE SEQUENCE [LARGE SCALE GENOMIC DNA]</scope>
    <source>
        <strain evidence="3 4">ML27</strain>
    </source>
</reference>
<feature type="signal peptide" evidence="2">
    <location>
        <begin position="1"/>
        <end position="21"/>
    </location>
</feature>
<organism evidence="3 4">
    <name type="scientific">Ostreibacterium oceani</name>
    <dbReference type="NCBI Taxonomy" id="2654998"/>
    <lineage>
        <taxon>Bacteria</taxon>
        <taxon>Pseudomonadati</taxon>
        <taxon>Pseudomonadota</taxon>
        <taxon>Gammaproteobacteria</taxon>
        <taxon>Cardiobacteriales</taxon>
        <taxon>Ostreibacteriaceae</taxon>
        <taxon>Ostreibacterium</taxon>
    </lineage>
</organism>
<feature type="chain" id="PRO_5026664869" description="DUF4124 domain-containing protein" evidence="2">
    <location>
        <begin position="22"/>
        <end position="159"/>
    </location>
</feature>
<comment type="caution">
    <text evidence="3">The sequence shown here is derived from an EMBL/GenBank/DDBJ whole genome shotgun (WGS) entry which is preliminary data.</text>
</comment>
<name>A0A6N7EVH5_9GAMM</name>
<evidence type="ECO:0000313" key="4">
    <source>
        <dbReference type="Proteomes" id="UP000471298"/>
    </source>
</evidence>
<dbReference type="AlphaFoldDB" id="A0A6N7EVH5"/>
<protein>
    <recommendedName>
        <fullName evidence="5">DUF4124 domain-containing protein</fullName>
    </recommendedName>
</protein>
<feature type="region of interest" description="Disordered" evidence="1">
    <location>
        <begin position="80"/>
        <end position="109"/>
    </location>
</feature>
<evidence type="ECO:0008006" key="5">
    <source>
        <dbReference type="Google" id="ProtNLM"/>
    </source>
</evidence>